<dbReference type="SUPFAM" id="SSF55874">
    <property type="entry name" value="ATPase domain of HSP90 chaperone/DNA topoisomerase II/histidine kinase"/>
    <property type="match status" value="1"/>
</dbReference>
<dbReference type="InterPro" id="IPR036890">
    <property type="entry name" value="HATPase_C_sf"/>
</dbReference>
<organism evidence="6 7">
    <name type="scientific">Vallitalea guaymasensis</name>
    <dbReference type="NCBI Taxonomy" id="1185412"/>
    <lineage>
        <taxon>Bacteria</taxon>
        <taxon>Bacillati</taxon>
        <taxon>Bacillota</taxon>
        <taxon>Clostridia</taxon>
        <taxon>Lachnospirales</taxon>
        <taxon>Vallitaleaceae</taxon>
        <taxon>Vallitalea</taxon>
    </lineage>
</organism>
<gene>
    <name evidence="6" type="ORF">HYG85_16960</name>
</gene>
<dbReference type="KEGG" id="vgu:HYG85_16960"/>
<dbReference type="InterPro" id="IPR003660">
    <property type="entry name" value="HAMP_dom"/>
</dbReference>
<proteinExistence type="predicted"/>
<sequence>MRSRKIKSADKLIRLSLFSKIVLVTLCGLIISTVVVATVTISTGEKLYINTYNTSNQKIGDRIVDELKNLNYKAYNLMEEYGRSNNLKVYCTEYMPKAERFYKRYSLQNELFRINNNYGVPMFNIFVIGNNKNYYTDNYIGVTSTTKDKIMEMGFYKQYKQNPSNTYHYITSGFNGYASSQPSIVITKGLEEPINNTFFGDMFISITEENYSSLYKKYMVRGNDVIILSKTGQVLSSSMKKYIGEEREDILSMVKESIKSSKYIRTQFDQKPYLLTARYIQNMDFYLVILSDTSIVSKVFLKSKYYIILLSGIIALLTCSIILIITKKTTSRLTKLVDTMEVATESNFKQKVPIEGGYEVRRLSAAYNQMVLELESYIDKLIEEQEQRRAAELSALQMQINPHFMYNTLASIKYLAWQGDNKAVDEMINAFIALLQNTISKTDEMVTVEEEINNLKNYAKINSMRYGEKIQVSYYIDDKALEILIPKLLLQPIVENAFFHAFSNKENGDIKIFVSLLNDILTCEIIDNGDGINNKASNEKTSFKTYCKSIGLENTKQRLKLVYNDKASLSVQSTPNIGTSVKIVIAC</sequence>
<dbReference type="CDD" id="cd06225">
    <property type="entry name" value="HAMP"/>
    <property type="match status" value="1"/>
</dbReference>
<dbReference type="Pfam" id="PF06580">
    <property type="entry name" value="His_kinase"/>
    <property type="match status" value="1"/>
</dbReference>
<evidence type="ECO:0000256" key="2">
    <source>
        <dbReference type="ARBA" id="ARBA00022553"/>
    </source>
</evidence>
<protein>
    <submittedName>
        <fullName evidence="6">Sensor histidine kinase</fullName>
    </submittedName>
</protein>
<evidence type="ECO:0000256" key="4">
    <source>
        <dbReference type="SAM" id="Phobius"/>
    </source>
</evidence>
<keyword evidence="6" id="KW-0418">Kinase</keyword>
<keyword evidence="4" id="KW-0472">Membrane</keyword>
<dbReference type="EMBL" id="CP058561">
    <property type="protein sequence ID" value="QUH30506.1"/>
    <property type="molecule type" value="Genomic_DNA"/>
</dbReference>
<feature type="transmembrane region" description="Helical" evidence="4">
    <location>
        <begin position="305"/>
        <end position="325"/>
    </location>
</feature>
<feature type="transmembrane region" description="Helical" evidence="4">
    <location>
        <begin position="21"/>
        <end position="41"/>
    </location>
</feature>
<reference evidence="6 7" key="1">
    <citation type="submission" date="2020-07" db="EMBL/GenBank/DDBJ databases">
        <title>Vallitalea guaymasensis genome.</title>
        <authorList>
            <person name="Postec A."/>
        </authorList>
    </citation>
    <scope>NUCLEOTIDE SEQUENCE [LARGE SCALE GENOMIC DNA]</scope>
    <source>
        <strain evidence="6 7">Ra1766G1</strain>
    </source>
</reference>
<keyword evidence="2" id="KW-0597">Phosphoprotein</keyword>
<dbReference type="Gene3D" id="6.10.340.10">
    <property type="match status" value="1"/>
</dbReference>
<evidence type="ECO:0000259" key="5">
    <source>
        <dbReference type="PROSITE" id="PS50885"/>
    </source>
</evidence>
<dbReference type="InterPro" id="IPR010559">
    <property type="entry name" value="Sig_transdc_His_kin_internal"/>
</dbReference>
<evidence type="ECO:0000313" key="7">
    <source>
        <dbReference type="Proteomes" id="UP000677305"/>
    </source>
</evidence>
<keyword evidence="4" id="KW-0812">Transmembrane</keyword>
<dbReference type="GO" id="GO:0016020">
    <property type="term" value="C:membrane"/>
    <property type="evidence" value="ECO:0007669"/>
    <property type="project" value="UniProtKB-SubCell"/>
</dbReference>
<dbReference type="PROSITE" id="PS50885">
    <property type="entry name" value="HAMP"/>
    <property type="match status" value="1"/>
</dbReference>
<evidence type="ECO:0000256" key="3">
    <source>
        <dbReference type="ARBA" id="ARBA00022679"/>
    </source>
</evidence>
<feature type="domain" description="HAMP" evidence="5">
    <location>
        <begin position="327"/>
        <end position="379"/>
    </location>
</feature>
<keyword evidence="3" id="KW-0808">Transferase</keyword>
<dbReference type="Gene3D" id="3.30.565.10">
    <property type="entry name" value="Histidine kinase-like ATPase, C-terminal domain"/>
    <property type="match status" value="1"/>
</dbReference>
<comment type="subcellular location">
    <subcellularLocation>
        <location evidence="1">Membrane</location>
    </subcellularLocation>
</comment>
<evidence type="ECO:0000256" key="1">
    <source>
        <dbReference type="ARBA" id="ARBA00004370"/>
    </source>
</evidence>
<dbReference type="Proteomes" id="UP000677305">
    <property type="component" value="Chromosome"/>
</dbReference>
<accession>A0A8J8SDI3</accession>
<dbReference type="Pfam" id="PF00672">
    <property type="entry name" value="HAMP"/>
    <property type="match status" value="1"/>
</dbReference>
<dbReference type="PANTHER" id="PTHR34220">
    <property type="entry name" value="SENSOR HISTIDINE KINASE YPDA"/>
    <property type="match status" value="1"/>
</dbReference>
<dbReference type="InterPro" id="IPR050640">
    <property type="entry name" value="Bact_2-comp_sensor_kinase"/>
</dbReference>
<dbReference type="PANTHER" id="PTHR34220:SF7">
    <property type="entry name" value="SENSOR HISTIDINE KINASE YPDA"/>
    <property type="match status" value="1"/>
</dbReference>
<keyword evidence="7" id="KW-1185">Reference proteome</keyword>
<evidence type="ECO:0000313" key="6">
    <source>
        <dbReference type="EMBL" id="QUH30506.1"/>
    </source>
</evidence>
<keyword evidence="4" id="KW-1133">Transmembrane helix</keyword>
<dbReference type="GO" id="GO:0000155">
    <property type="term" value="F:phosphorelay sensor kinase activity"/>
    <property type="evidence" value="ECO:0007669"/>
    <property type="project" value="InterPro"/>
</dbReference>
<dbReference type="SMART" id="SM00304">
    <property type="entry name" value="HAMP"/>
    <property type="match status" value="1"/>
</dbReference>
<dbReference type="RefSeq" id="WP_212690664.1">
    <property type="nucleotide sequence ID" value="NZ_CP058561.1"/>
</dbReference>
<name>A0A8J8SDI3_9FIRM</name>
<dbReference type="AlphaFoldDB" id="A0A8J8SDI3"/>